<reference evidence="1 2" key="1">
    <citation type="journal article" date="2014" name="FEMS Microbiol. Lett.">
        <title>Draft genome sequences of three Holospora species (Holospora obtusa, Holospora undulata, and Holospora elegans), endonuclear symbiotic bacteria of the ciliate Paramecium caudatum.</title>
        <authorList>
            <person name="Dohra H."/>
            <person name="Tanaka K."/>
            <person name="Suzuki T."/>
            <person name="Fujishima M."/>
            <person name="Suzuki H."/>
        </authorList>
    </citation>
    <scope>NUCLEOTIDE SEQUENCE [LARGE SCALE GENOMIC DNA]</scope>
    <source>
        <strain evidence="1 2">F1</strain>
    </source>
</reference>
<dbReference type="STRING" id="1399147.P618_200812"/>
<accession>W6TEA2</accession>
<organism evidence="1 2">
    <name type="scientific">Holospora obtusa F1</name>
    <dbReference type="NCBI Taxonomy" id="1399147"/>
    <lineage>
        <taxon>Bacteria</taxon>
        <taxon>Pseudomonadati</taxon>
        <taxon>Pseudomonadota</taxon>
        <taxon>Alphaproteobacteria</taxon>
        <taxon>Holosporales</taxon>
        <taxon>Holosporaceae</taxon>
        <taxon>Holospora</taxon>
    </lineage>
</organism>
<dbReference type="eggNOG" id="COG4929">
    <property type="taxonomic scope" value="Bacteria"/>
</dbReference>
<dbReference type="EMBL" id="AWTR02000071">
    <property type="protein sequence ID" value="ETZ07009.1"/>
    <property type="molecule type" value="Genomic_DNA"/>
</dbReference>
<gene>
    <name evidence="1" type="ORF">P618_200812</name>
</gene>
<dbReference type="OrthoDB" id="4868247at2"/>
<dbReference type="RefSeq" id="WP_021827998.1">
    <property type="nucleotide sequence ID" value="NZ_AWTR02000071.1"/>
</dbReference>
<protein>
    <submittedName>
        <fullName evidence="1">Membrane-anchored protein</fullName>
    </submittedName>
</protein>
<dbReference type="Pfam" id="PF14345">
    <property type="entry name" value="GDYXXLXY"/>
    <property type="match status" value="1"/>
</dbReference>
<name>W6TEA2_HOLOB</name>
<dbReference type="Proteomes" id="UP000019112">
    <property type="component" value="Unassembled WGS sequence"/>
</dbReference>
<evidence type="ECO:0000313" key="1">
    <source>
        <dbReference type="EMBL" id="ETZ07009.1"/>
    </source>
</evidence>
<evidence type="ECO:0000313" key="2">
    <source>
        <dbReference type="Proteomes" id="UP000019112"/>
    </source>
</evidence>
<dbReference type="AlphaFoldDB" id="W6TEA2"/>
<sequence length="167" mass="19507">MKKVIKTIFILSSFLVFSVLNYEIYQKEYTKAKGEIVFIEISSTISSSFMQGKYMKLIYAVVRNQEFQEKKIVEGMRGYVVIGTDQNKVAIFKRFYDGKKLSNDEKLLRFYLKSDKKAYIIPDSFMFQEGHEKFYTQAQYGVFKFDAKGNYILLGLADANFQMIQSS</sequence>
<dbReference type="InterPro" id="IPR025833">
    <property type="entry name" value="GDYXXLXY"/>
</dbReference>
<proteinExistence type="predicted"/>
<comment type="caution">
    <text evidence="1">The sequence shown here is derived from an EMBL/GenBank/DDBJ whole genome shotgun (WGS) entry which is preliminary data.</text>
</comment>
<keyword evidence="2" id="KW-1185">Reference proteome</keyword>